<dbReference type="Proteomes" id="UP000184300">
    <property type="component" value="Unassembled WGS sequence"/>
</dbReference>
<feature type="transmembrane region" description="Helical" evidence="1">
    <location>
        <begin position="57"/>
        <end position="77"/>
    </location>
</feature>
<dbReference type="VEuPathDB" id="FungiDB:ASPGLDRAFT_233285"/>
<keyword evidence="1" id="KW-0472">Membrane</keyword>
<gene>
    <name evidence="2" type="ORF">ASPGLDRAFT_233285</name>
</gene>
<name>A0A1L9VZN4_ASPGL</name>
<reference evidence="3" key="1">
    <citation type="journal article" date="2017" name="Genome Biol.">
        <title>Comparative genomics reveals high biological diversity and specific adaptations in the industrially and medically important fungal genus Aspergillus.</title>
        <authorList>
            <person name="de Vries R.P."/>
            <person name="Riley R."/>
            <person name="Wiebenga A."/>
            <person name="Aguilar-Osorio G."/>
            <person name="Amillis S."/>
            <person name="Uchima C.A."/>
            <person name="Anderluh G."/>
            <person name="Asadollahi M."/>
            <person name="Askin M."/>
            <person name="Barry K."/>
            <person name="Battaglia E."/>
            <person name="Bayram O."/>
            <person name="Benocci T."/>
            <person name="Braus-Stromeyer S.A."/>
            <person name="Caldana C."/>
            <person name="Canovas D."/>
            <person name="Cerqueira G.C."/>
            <person name="Chen F."/>
            <person name="Chen W."/>
            <person name="Choi C."/>
            <person name="Clum A."/>
            <person name="Dos Santos R.A."/>
            <person name="Damasio A.R."/>
            <person name="Diallinas G."/>
            <person name="Emri T."/>
            <person name="Fekete E."/>
            <person name="Flipphi M."/>
            <person name="Freyberg S."/>
            <person name="Gallo A."/>
            <person name="Gournas C."/>
            <person name="Habgood R."/>
            <person name="Hainaut M."/>
            <person name="Harispe M.L."/>
            <person name="Henrissat B."/>
            <person name="Hilden K.S."/>
            <person name="Hope R."/>
            <person name="Hossain A."/>
            <person name="Karabika E."/>
            <person name="Karaffa L."/>
            <person name="Karanyi Z."/>
            <person name="Krasevec N."/>
            <person name="Kuo A."/>
            <person name="Kusch H."/>
            <person name="LaButti K."/>
            <person name="Lagendijk E.L."/>
            <person name="Lapidus A."/>
            <person name="Levasseur A."/>
            <person name="Lindquist E."/>
            <person name="Lipzen A."/>
            <person name="Logrieco A.F."/>
            <person name="MacCabe A."/>
            <person name="Maekelae M.R."/>
            <person name="Malavazi I."/>
            <person name="Melin P."/>
            <person name="Meyer V."/>
            <person name="Mielnichuk N."/>
            <person name="Miskei M."/>
            <person name="Molnar A.P."/>
            <person name="Mule G."/>
            <person name="Ngan C.Y."/>
            <person name="Orejas M."/>
            <person name="Orosz E."/>
            <person name="Ouedraogo J.P."/>
            <person name="Overkamp K.M."/>
            <person name="Park H.-S."/>
            <person name="Perrone G."/>
            <person name="Piumi F."/>
            <person name="Punt P.J."/>
            <person name="Ram A.F."/>
            <person name="Ramon A."/>
            <person name="Rauscher S."/>
            <person name="Record E."/>
            <person name="Riano-Pachon D.M."/>
            <person name="Robert V."/>
            <person name="Roehrig J."/>
            <person name="Ruller R."/>
            <person name="Salamov A."/>
            <person name="Salih N.S."/>
            <person name="Samson R.A."/>
            <person name="Sandor E."/>
            <person name="Sanguinetti M."/>
            <person name="Schuetze T."/>
            <person name="Sepcic K."/>
            <person name="Shelest E."/>
            <person name="Sherlock G."/>
            <person name="Sophianopoulou V."/>
            <person name="Squina F.M."/>
            <person name="Sun H."/>
            <person name="Susca A."/>
            <person name="Todd R.B."/>
            <person name="Tsang A."/>
            <person name="Unkles S.E."/>
            <person name="van de Wiele N."/>
            <person name="van Rossen-Uffink D."/>
            <person name="Oliveira J.V."/>
            <person name="Vesth T.C."/>
            <person name="Visser J."/>
            <person name="Yu J.-H."/>
            <person name="Zhou M."/>
            <person name="Andersen M.R."/>
            <person name="Archer D.B."/>
            <person name="Baker S.E."/>
            <person name="Benoit I."/>
            <person name="Brakhage A.A."/>
            <person name="Braus G.H."/>
            <person name="Fischer R."/>
            <person name="Frisvad J.C."/>
            <person name="Goldman G.H."/>
            <person name="Houbraken J."/>
            <person name="Oakley B."/>
            <person name="Pocsi I."/>
            <person name="Scazzocchio C."/>
            <person name="Seiboth B."/>
            <person name="vanKuyk P.A."/>
            <person name="Wortman J."/>
            <person name="Dyer P.S."/>
            <person name="Grigoriev I.V."/>
        </authorList>
    </citation>
    <scope>NUCLEOTIDE SEQUENCE [LARGE SCALE GENOMIC DNA]</scope>
    <source>
        <strain evidence="3">CBS 516.65</strain>
    </source>
</reference>
<evidence type="ECO:0000313" key="3">
    <source>
        <dbReference type="Proteomes" id="UP000184300"/>
    </source>
</evidence>
<keyword evidence="1" id="KW-0812">Transmembrane</keyword>
<keyword evidence="3" id="KW-1185">Reference proteome</keyword>
<dbReference type="AlphaFoldDB" id="A0A1L9VZN4"/>
<feature type="transmembrane region" description="Helical" evidence="1">
    <location>
        <begin position="29"/>
        <end position="51"/>
    </location>
</feature>
<sequence>MNQKYWTLARYGWPGLLHAERLHVLYPDLFCHVFSLLLLLLLLLPLLPLLLQFLHGWSIMEFAFLDFRLLLYIQFLFSVRLGDRLVHRAAFFSSFHFFLSFFSFFFFLSFFLSYTFSCYFASTYAWSKCSYFVSRNLLPANNARFWI</sequence>
<evidence type="ECO:0000313" key="2">
    <source>
        <dbReference type="EMBL" id="OJJ89372.1"/>
    </source>
</evidence>
<protein>
    <submittedName>
        <fullName evidence="2">Uncharacterized protein</fullName>
    </submittedName>
</protein>
<proteinExistence type="predicted"/>
<dbReference type="GeneID" id="34459534"/>
<keyword evidence="1" id="KW-1133">Transmembrane helix</keyword>
<organism evidence="2 3">
    <name type="scientific">Aspergillus glaucus CBS 516.65</name>
    <dbReference type="NCBI Taxonomy" id="1160497"/>
    <lineage>
        <taxon>Eukaryota</taxon>
        <taxon>Fungi</taxon>
        <taxon>Dikarya</taxon>
        <taxon>Ascomycota</taxon>
        <taxon>Pezizomycotina</taxon>
        <taxon>Eurotiomycetes</taxon>
        <taxon>Eurotiomycetidae</taxon>
        <taxon>Eurotiales</taxon>
        <taxon>Aspergillaceae</taxon>
        <taxon>Aspergillus</taxon>
        <taxon>Aspergillus subgen. Aspergillus</taxon>
    </lineage>
</organism>
<feature type="transmembrane region" description="Helical" evidence="1">
    <location>
        <begin position="89"/>
        <end position="112"/>
    </location>
</feature>
<dbReference type="RefSeq" id="XP_022406034.1">
    <property type="nucleotide sequence ID" value="XM_022543273.1"/>
</dbReference>
<dbReference type="EMBL" id="KV878888">
    <property type="protein sequence ID" value="OJJ89372.1"/>
    <property type="molecule type" value="Genomic_DNA"/>
</dbReference>
<accession>A0A1L9VZN4</accession>
<evidence type="ECO:0000256" key="1">
    <source>
        <dbReference type="SAM" id="Phobius"/>
    </source>
</evidence>